<dbReference type="Proteomes" id="UP000299102">
    <property type="component" value="Unassembled WGS sequence"/>
</dbReference>
<comment type="caution">
    <text evidence="1">The sequence shown here is derived from an EMBL/GenBank/DDBJ whole genome shotgun (WGS) entry which is preliminary data.</text>
</comment>
<keyword evidence="2" id="KW-1185">Reference proteome</keyword>
<protein>
    <submittedName>
        <fullName evidence="1">Uncharacterized protein</fullName>
    </submittedName>
</protein>
<sequence>MKHIHMLSGATTSLHHKLQCCNRIVTSTAVGGAEFEDFYVTKPLYTSLVRPVLKYASVAWDPAYVTHIQSIESAQMHSVVARTAVLRCFLYKFKSNFPIALDPKWIWSVNQECLSGITVLQLAPSLVSE</sequence>
<dbReference type="EMBL" id="BGZK01002763">
    <property type="protein sequence ID" value="GBP96280.1"/>
    <property type="molecule type" value="Genomic_DNA"/>
</dbReference>
<evidence type="ECO:0000313" key="1">
    <source>
        <dbReference type="EMBL" id="GBP96280.1"/>
    </source>
</evidence>
<dbReference type="AlphaFoldDB" id="A0A4C2A804"/>
<reference evidence="1 2" key="1">
    <citation type="journal article" date="2019" name="Commun. Biol.">
        <title>The bagworm genome reveals a unique fibroin gene that provides high tensile strength.</title>
        <authorList>
            <person name="Kono N."/>
            <person name="Nakamura H."/>
            <person name="Ohtoshi R."/>
            <person name="Tomita M."/>
            <person name="Numata K."/>
            <person name="Arakawa K."/>
        </authorList>
    </citation>
    <scope>NUCLEOTIDE SEQUENCE [LARGE SCALE GENOMIC DNA]</scope>
</reference>
<organism evidence="1 2">
    <name type="scientific">Eumeta variegata</name>
    <name type="common">Bagworm moth</name>
    <name type="synonym">Eumeta japonica</name>
    <dbReference type="NCBI Taxonomy" id="151549"/>
    <lineage>
        <taxon>Eukaryota</taxon>
        <taxon>Metazoa</taxon>
        <taxon>Ecdysozoa</taxon>
        <taxon>Arthropoda</taxon>
        <taxon>Hexapoda</taxon>
        <taxon>Insecta</taxon>
        <taxon>Pterygota</taxon>
        <taxon>Neoptera</taxon>
        <taxon>Endopterygota</taxon>
        <taxon>Lepidoptera</taxon>
        <taxon>Glossata</taxon>
        <taxon>Ditrysia</taxon>
        <taxon>Tineoidea</taxon>
        <taxon>Psychidae</taxon>
        <taxon>Oiketicinae</taxon>
        <taxon>Eumeta</taxon>
    </lineage>
</organism>
<gene>
    <name evidence="1" type="ORF">EVAR_101635_1</name>
</gene>
<proteinExistence type="predicted"/>
<evidence type="ECO:0000313" key="2">
    <source>
        <dbReference type="Proteomes" id="UP000299102"/>
    </source>
</evidence>
<accession>A0A4C2A804</accession>
<dbReference type="OrthoDB" id="8064698at2759"/>
<name>A0A4C2A804_EUMVA</name>